<accession>A0AAN0IPN1</accession>
<protein>
    <recommendedName>
        <fullName evidence="6">Coilin</fullName>
    </recommendedName>
</protein>
<evidence type="ECO:0000256" key="1">
    <source>
        <dbReference type="SAM" id="MobiDB-lite"/>
    </source>
</evidence>
<evidence type="ECO:0000259" key="3">
    <source>
        <dbReference type="Pfam" id="PF23086"/>
    </source>
</evidence>
<dbReference type="InterPro" id="IPR031722">
    <property type="entry name" value="Coilin_N"/>
</dbReference>
<sequence>MSTPTSPISNKMESIRLRIRFQFPVPSLQYNRKVWMLFNISDCRFISDLSYLIADRYGLSNQPLLLHMDHYLLPPLESINIIKDNDVIDVSFKLGDEVDPKKGRGIAAEWKEKKNKKVTKLISGSSNSSSSSSESDSSKEAENKTKHVKLALTSSSSESDSSSSSTSDSSDDEVLLKESVDVKSSKSSSQSSSLRSGTKPRVSEIKARPHPTKPLTSSRPSTSRPMTFKLLNSKSSTSKPFASKTTTTDKSLNPKPSASKSSTKKLSVNKSSTIKQTSTPVTDVPAPNKLPTRPSTTKQSVTKAVQGSSSSKSSHVYFSSDDDDNASLVTEVVEEKEKVIKEEKDYSKYPSLVSIPSIGSVIAFKTLELSPIDYTPLLSDYKEGTVLNVTDDQLLSLQLDDDTVSKEKIKAIKETEGKFSLPDTEPYEPEREINISFTELIEAKLCNFTEVVEEKEKVIKEEKDYSKYPSLVSIPSIGSVIAFKTLELSPIDYTPLLSDYKEGTVLNVTDDQLLSLQLDDDTVSKEKIKAIKETEGKFSLPDTEPYEPEREINISFTELIEAKLCN</sequence>
<feature type="compositionally biased region" description="Low complexity" evidence="1">
    <location>
        <begin position="255"/>
        <end position="266"/>
    </location>
</feature>
<feature type="compositionally biased region" description="Low complexity" evidence="1">
    <location>
        <begin position="185"/>
        <end position="196"/>
    </location>
</feature>
<evidence type="ECO:0000313" key="4">
    <source>
        <dbReference type="EnsemblMetazoa" id="XP_011406256.2"/>
    </source>
</evidence>
<dbReference type="PANTHER" id="PTHR15197:SF0">
    <property type="entry name" value="COILIN"/>
    <property type="match status" value="1"/>
</dbReference>
<dbReference type="Proteomes" id="UP000007879">
    <property type="component" value="Unassembled WGS sequence"/>
</dbReference>
<feature type="compositionally biased region" description="Low complexity" evidence="1">
    <location>
        <begin position="153"/>
        <end position="168"/>
    </location>
</feature>
<proteinExistence type="predicted"/>
<dbReference type="GO" id="GO:0030619">
    <property type="term" value="F:U1 snRNA binding"/>
    <property type="evidence" value="ECO:0007669"/>
    <property type="project" value="TreeGrafter"/>
</dbReference>
<feature type="compositionally biased region" description="Basic and acidic residues" evidence="1">
    <location>
        <begin position="174"/>
        <end position="184"/>
    </location>
</feature>
<feature type="compositionally biased region" description="Low complexity" evidence="1">
    <location>
        <begin position="213"/>
        <end position="227"/>
    </location>
</feature>
<dbReference type="Pfam" id="PF15862">
    <property type="entry name" value="Coilin_N"/>
    <property type="match status" value="1"/>
</dbReference>
<dbReference type="GeneID" id="105314043"/>
<reference evidence="5" key="1">
    <citation type="journal article" date="2010" name="Nature">
        <title>The Amphimedon queenslandica genome and the evolution of animal complexity.</title>
        <authorList>
            <person name="Srivastava M."/>
            <person name="Simakov O."/>
            <person name="Chapman J."/>
            <person name="Fahey B."/>
            <person name="Gauthier M.E."/>
            <person name="Mitros T."/>
            <person name="Richards G.S."/>
            <person name="Conaco C."/>
            <person name="Dacre M."/>
            <person name="Hellsten U."/>
            <person name="Larroux C."/>
            <person name="Putnam N.H."/>
            <person name="Stanke M."/>
            <person name="Adamska M."/>
            <person name="Darling A."/>
            <person name="Degnan S.M."/>
            <person name="Oakley T.H."/>
            <person name="Plachetzki D.C."/>
            <person name="Zhai Y."/>
            <person name="Adamski M."/>
            <person name="Calcino A."/>
            <person name="Cummins S.F."/>
            <person name="Goodstein D.M."/>
            <person name="Harris C."/>
            <person name="Jackson D.J."/>
            <person name="Leys S.P."/>
            <person name="Shu S."/>
            <person name="Woodcroft B.J."/>
            <person name="Vervoort M."/>
            <person name="Kosik K.S."/>
            <person name="Manning G."/>
            <person name="Degnan B.M."/>
            <person name="Rokhsar D.S."/>
        </authorList>
    </citation>
    <scope>NUCLEOTIDE SEQUENCE [LARGE SCALE GENOMIC DNA]</scope>
</reference>
<dbReference type="AlphaFoldDB" id="A0AAN0IPN1"/>
<feature type="compositionally biased region" description="Polar residues" evidence="1">
    <location>
        <begin position="268"/>
        <end position="281"/>
    </location>
</feature>
<evidence type="ECO:0000313" key="5">
    <source>
        <dbReference type="Proteomes" id="UP000007879"/>
    </source>
</evidence>
<dbReference type="InterPro" id="IPR056398">
    <property type="entry name" value="Tudor_Coilin"/>
</dbReference>
<dbReference type="GO" id="GO:0015030">
    <property type="term" value="C:Cajal body"/>
    <property type="evidence" value="ECO:0007669"/>
    <property type="project" value="TreeGrafter"/>
</dbReference>
<dbReference type="GO" id="GO:0000387">
    <property type="term" value="P:spliceosomal snRNP assembly"/>
    <property type="evidence" value="ECO:0007669"/>
    <property type="project" value="TreeGrafter"/>
</dbReference>
<dbReference type="PANTHER" id="PTHR15197">
    <property type="entry name" value="COILIN P80"/>
    <property type="match status" value="1"/>
</dbReference>
<feature type="compositionally biased region" description="Polar residues" evidence="1">
    <location>
        <begin position="293"/>
        <end position="307"/>
    </location>
</feature>
<dbReference type="Pfam" id="PF23086">
    <property type="entry name" value="Tudor_Coilin"/>
    <property type="match status" value="2"/>
</dbReference>
<keyword evidence="5" id="KW-1185">Reference proteome</keyword>
<feature type="compositionally biased region" description="Low complexity" evidence="1">
    <location>
        <begin position="123"/>
        <end position="135"/>
    </location>
</feature>
<dbReference type="KEGG" id="aqu:105314043"/>
<dbReference type="RefSeq" id="XP_011406256.2">
    <property type="nucleotide sequence ID" value="XM_011407954.2"/>
</dbReference>
<evidence type="ECO:0000259" key="2">
    <source>
        <dbReference type="Pfam" id="PF15862"/>
    </source>
</evidence>
<feature type="compositionally biased region" description="Low complexity" evidence="1">
    <location>
        <begin position="308"/>
        <end position="319"/>
    </location>
</feature>
<feature type="domain" description="Coilin tudor" evidence="3">
    <location>
        <begin position="343"/>
        <end position="446"/>
    </location>
</feature>
<evidence type="ECO:0008006" key="6">
    <source>
        <dbReference type="Google" id="ProtNLM"/>
    </source>
</evidence>
<dbReference type="EnsemblMetazoa" id="XM_011407954.2">
    <property type="protein sequence ID" value="XP_011406256.2"/>
    <property type="gene ID" value="LOC105314043"/>
</dbReference>
<feature type="domain" description="Coilin N-terminal" evidence="2">
    <location>
        <begin position="15"/>
        <end position="167"/>
    </location>
</feature>
<feature type="domain" description="Coilin tudor" evidence="3">
    <location>
        <begin position="462"/>
        <end position="565"/>
    </location>
</feature>
<reference evidence="4" key="2">
    <citation type="submission" date="2024-06" db="UniProtKB">
        <authorList>
            <consortium name="EnsemblMetazoa"/>
        </authorList>
    </citation>
    <scope>IDENTIFICATION</scope>
</reference>
<feature type="compositionally biased region" description="Basic and acidic residues" evidence="1">
    <location>
        <begin position="136"/>
        <end position="145"/>
    </location>
</feature>
<organism evidence="4 5">
    <name type="scientific">Amphimedon queenslandica</name>
    <name type="common">Sponge</name>
    <dbReference type="NCBI Taxonomy" id="400682"/>
    <lineage>
        <taxon>Eukaryota</taxon>
        <taxon>Metazoa</taxon>
        <taxon>Porifera</taxon>
        <taxon>Demospongiae</taxon>
        <taxon>Heteroscleromorpha</taxon>
        <taxon>Haplosclerida</taxon>
        <taxon>Niphatidae</taxon>
        <taxon>Amphimedon</taxon>
    </lineage>
</organism>
<dbReference type="GO" id="GO:0030620">
    <property type="term" value="F:U2 snRNA binding"/>
    <property type="evidence" value="ECO:0007669"/>
    <property type="project" value="TreeGrafter"/>
</dbReference>
<name>A0AAN0IPN1_AMPQE</name>
<feature type="region of interest" description="Disordered" evidence="1">
    <location>
        <begin position="119"/>
        <end position="320"/>
    </location>
</feature>
<dbReference type="InterPro" id="IPR024822">
    <property type="entry name" value="Coilin"/>
</dbReference>
<feature type="compositionally biased region" description="Polar residues" evidence="1">
    <location>
        <begin position="230"/>
        <end position="251"/>
    </location>
</feature>